<name>A0A9P0BG60_BRAAE</name>
<organism evidence="1 2">
    <name type="scientific">Brassicogethes aeneus</name>
    <name type="common">Rape pollen beetle</name>
    <name type="synonym">Meligethes aeneus</name>
    <dbReference type="NCBI Taxonomy" id="1431903"/>
    <lineage>
        <taxon>Eukaryota</taxon>
        <taxon>Metazoa</taxon>
        <taxon>Ecdysozoa</taxon>
        <taxon>Arthropoda</taxon>
        <taxon>Hexapoda</taxon>
        <taxon>Insecta</taxon>
        <taxon>Pterygota</taxon>
        <taxon>Neoptera</taxon>
        <taxon>Endopterygota</taxon>
        <taxon>Coleoptera</taxon>
        <taxon>Polyphaga</taxon>
        <taxon>Cucujiformia</taxon>
        <taxon>Nitidulidae</taxon>
        <taxon>Meligethinae</taxon>
        <taxon>Brassicogethes</taxon>
    </lineage>
</organism>
<keyword evidence="2" id="KW-1185">Reference proteome</keyword>
<dbReference type="OrthoDB" id="6755952at2759"/>
<protein>
    <recommendedName>
        <fullName evidence="3">DUF4371 domain-containing protein</fullName>
    </recommendedName>
</protein>
<dbReference type="AlphaFoldDB" id="A0A9P0BG60"/>
<dbReference type="EMBL" id="OV121139">
    <property type="protein sequence ID" value="CAH0562860.1"/>
    <property type="molecule type" value="Genomic_DNA"/>
</dbReference>
<dbReference type="Proteomes" id="UP001154078">
    <property type="component" value="Chromosome 8"/>
</dbReference>
<reference evidence="1" key="1">
    <citation type="submission" date="2021-12" db="EMBL/GenBank/DDBJ databases">
        <authorList>
            <person name="King R."/>
        </authorList>
    </citation>
    <scope>NUCLEOTIDE SEQUENCE</scope>
</reference>
<sequence>MLSEKIFLKKKKLELFNQQNIFVKRHDELESMVKTSYEISLLLPKKKKSFSDGEIVKEALTICAQNCDDKHVKAKADSISLSRHTVTRRVALDETCDLTSRSQLAIFVRCVDENWNVLQDLLEVCQLESTTQGKDIFLKIKECIEKKSLSWDKFISVCTDGAPAMIGKNNGCVALLQNFLF</sequence>
<proteinExistence type="predicted"/>
<evidence type="ECO:0008006" key="3">
    <source>
        <dbReference type="Google" id="ProtNLM"/>
    </source>
</evidence>
<gene>
    <name evidence="1" type="ORF">MELIAE_LOCUS11875</name>
</gene>
<dbReference type="PANTHER" id="PTHR45913:SF5">
    <property type="entry name" value="GENERAL TRANSCRIPTION FACTOR II-I REPEAT DOMAIN-CONTAINING PROTEIN 2A-LIKE PROTEIN"/>
    <property type="match status" value="1"/>
</dbReference>
<evidence type="ECO:0000313" key="2">
    <source>
        <dbReference type="Proteomes" id="UP001154078"/>
    </source>
</evidence>
<evidence type="ECO:0000313" key="1">
    <source>
        <dbReference type="EMBL" id="CAH0562860.1"/>
    </source>
</evidence>
<accession>A0A9P0BG60</accession>
<dbReference type="PANTHER" id="PTHR45913">
    <property type="entry name" value="EPM2A-INTERACTING PROTEIN 1"/>
    <property type="match status" value="1"/>
</dbReference>